<dbReference type="GO" id="GO:0120147">
    <property type="term" value="F:formylglycine-generating oxidase activity"/>
    <property type="evidence" value="ECO:0007669"/>
    <property type="project" value="TreeGrafter"/>
</dbReference>
<dbReference type="SUPFAM" id="SSF56436">
    <property type="entry name" value="C-type lectin-like"/>
    <property type="match status" value="1"/>
</dbReference>
<dbReference type="PANTHER" id="PTHR23150">
    <property type="entry name" value="SULFATASE MODIFYING FACTOR 1, 2"/>
    <property type="match status" value="1"/>
</dbReference>
<organism evidence="3 4">
    <name type="scientific">Rubrivivax rivuli</name>
    <dbReference type="NCBI Taxonomy" id="1862385"/>
    <lineage>
        <taxon>Bacteria</taxon>
        <taxon>Pseudomonadati</taxon>
        <taxon>Pseudomonadota</taxon>
        <taxon>Betaproteobacteria</taxon>
        <taxon>Burkholderiales</taxon>
        <taxon>Sphaerotilaceae</taxon>
        <taxon>Rubrivivax</taxon>
    </lineage>
</organism>
<evidence type="ECO:0000259" key="2">
    <source>
        <dbReference type="Pfam" id="PF03781"/>
    </source>
</evidence>
<evidence type="ECO:0000313" key="4">
    <source>
        <dbReference type="Proteomes" id="UP000285575"/>
    </source>
</evidence>
<dbReference type="InterPro" id="IPR005532">
    <property type="entry name" value="SUMF_dom"/>
</dbReference>
<dbReference type="InterPro" id="IPR042095">
    <property type="entry name" value="SUMF_sf"/>
</dbReference>
<gene>
    <name evidence="3" type="ORF">EOE66_06840</name>
</gene>
<dbReference type="OrthoDB" id="9768004at2"/>
<proteinExistence type="predicted"/>
<dbReference type="Gene3D" id="3.90.1580.10">
    <property type="entry name" value="paralog of FGE (formylglycine-generating enzyme)"/>
    <property type="match status" value="1"/>
</dbReference>
<dbReference type="InterPro" id="IPR016187">
    <property type="entry name" value="CTDL_fold"/>
</dbReference>
<dbReference type="Proteomes" id="UP000285575">
    <property type="component" value="Unassembled WGS sequence"/>
</dbReference>
<feature type="signal peptide" evidence="1">
    <location>
        <begin position="1"/>
        <end position="22"/>
    </location>
</feature>
<dbReference type="RefSeq" id="WP_128227915.1">
    <property type="nucleotide sequence ID" value="NZ_SACR01000002.1"/>
</dbReference>
<dbReference type="Pfam" id="PF03781">
    <property type="entry name" value="FGE-sulfatase"/>
    <property type="match status" value="1"/>
</dbReference>
<feature type="domain" description="Sulfatase-modifying factor enzyme-like" evidence="2">
    <location>
        <begin position="41"/>
        <end position="260"/>
    </location>
</feature>
<accession>A0A437RLE4</accession>
<evidence type="ECO:0000313" key="3">
    <source>
        <dbReference type="EMBL" id="RVU47452.1"/>
    </source>
</evidence>
<keyword evidence="1" id="KW-0732">Signal</keyword>
<name>A0A437RLE4_9BURK</name>
<sequence length="262" mass="28334">MTRQLLTLATLAALLAAAAAQAKTANPAGIDWVRIGSGPGSFEIARTETTVGQFRRFVQATNTRTLAEERGGGQVYELGWTDRPGWTWARPFGRLGVDNEPAVHLTFDEARSFCRWAGGALPTDAQWTRAAYLEQRSNPPAPFSTGRRYPLPTGESAEGAQCLDDCGRTARQRGHRQGARLMRGHGHALVGSTPAGVNGLFEMGGNAWEWVDDPAGAAAGAERRTRGGSWWYGTAQMREDHAQFKAPDTTVVYIGFRCARGG</sequence>
<comment type="caution">
    <text evidence="3">The sequence shown here is derived from an EMBL/GenBank/DDBJ whole genome shotgun (WGS) entry which is preliminary data.</text>
</comment>
<evidence type="ECO:0000256" key="1">
    <source>
        <dbReference type="SAM" id="SignalP"/>
    </source>
</evidence>
<dbReference type="AlphaFoldDB" id="A0A437RLE4"/>
<dbReference type="InterPro" id="IPR051043">
    <property type="entry name" value="Sulfatase_Mod_Factor_Kinase"/>
</dbReference>
<feature type="chain" id="PRO_5019587129" evidence="1">
    <location>
        <begin position="23"/>
        <end position="262"/>
    </location>
</feature>
<keyword evidence="4" id="KW-1185">Reference proteome</keyword>
<reference evidence="3 4" key="1">
    <citation type="submission" date="2019-01" db="EMBL/GenBank/DDBJ databases">
        <authorList>
            <person name="Chen W.-M."/>
        </authorList>
    </citation>
    <scope>NUCLEOTIDE SEQUENCE [LARGE SCALE GENOMIC DNA]</scope>
    <source>
        <strain evidence="3 4">KYPY4</strain>
    </source>
</reference>
<protein>
    <submittedName>
        <fullName evidence="3">Formylglycine-generating enzyme family protein</fullName>
    </submittedName>
</protein>
<dbReference type="EMBL" id="SACR01000002">
    <property type="protein sequence ID" value="RVU47452.1"/>
    <property type="molecule type" value="Genomic_DNA"/>
</dbReference>
<dbReference type="PANTHER" id="PTHR23150:SF19">
    <property type="entry name" value="FORMYLGLYCINE-GENERATING ENZYME"/>
    <property type="match status" value="1"/>
</dbReference>